<organism evidence="1 2">
    <name type="scientific">Salmonella enteritidis (strain 2009K0958)</name>
    <dbReference type="NCBI Taxonomy" id="1192586"/>
    <lineage>
        <taxon>Bacteria</taxon>
        <taxon>Pseudomonadati</taxon>
        <taxon>Pseudomonadota</taxon>
        <taxon>Gammaproteobacteria</taxon>
        <taxon>Enterobacterales</taxon>
        <taxon>Enterobacteriaceae</taxon>
        <taxon>Salmonella</taxon>
    </lineage>
</organism>
<accession>A0A656IBQ0</accession>
<evidence type="ECO:0000313" key="2">
    <source>
        <dbReference type="Proteomes" id="UP000014535"/>
    </source>
</evidence>
<proteinExistence type="predicted"/>
<reference evidence="1 2" key="1">
    <citation type="submission" date="2013-04" db="EMBL/GenBank/DDBJ databases">
        <authorList>
            <person name="McClelland M."/>
            <person name="Porwollik S."/>
            <person name="Desai P."/>
            <person name="Cheng P."/>
            <person name="Wollam A."/>
            <person name="Pepin K."/>
            <person name="Palsikar V.B."/>
            <person name="Fulton L."/>
            <person name="Fulton R."/>
            <person name="Delehaunty K."/>
            <person name="Fronick C."/>
            <person name="Godfrey J."/>
            <person name="Waligorski J."/>
            <person name="Appelbaum E."/>
            <person name="Tomlinson C."/>
            <person name="Warren W."/>
            <person name="Sodergren E."/>
            <person name="Weinstock G."/>
            <person name="Wilson R.K."/>
        </authorList>
    </citation>
    <scope>NUCLEOTIDE SEQUENCE [LARGE SCALE GENOMIC DNA]</scope>
    <source>
        <strain evidence="1 2">2009K0958</strain>
    </source>
</reference>
<comment type="caution">
    <text evidence="1">The sequence shown here is derived from an EMBL/GenBank/DDBJ whole genome shotgun (WGS) entry which is preliminary data.</text>
</comment>
<dbReference type="Proteomes" id="UP000014535">
    <property type="component" value="Unassembled WGS sequence"/>
</dbReference>
<name>A0A656IBQ0_SALE2</name>
<sequence>MLFSELLKCYYPTSMDVIGLYPSMEIRNEKALFLFTYKE</sequence>
<dbReference type="AlphaFoldDB" id="A0A656IBQ0"/>
<protein>
    <submittedName>
        <fullName evidence="1">Uncharacterized protein</fullName>
    </submittedName>
</protein>
<evidence type="ECO:0000313" key="1">
    <source>
        <dbReference type="EMBL" id="EPI62519.1"/>
    </source>
</evidence>
<dbReference type="EMBL" id="ATFT01000178">
    <property type="protein sequence ID" value="EPI62519.1"/>
    <property type="molecule type" value="Genomic_DNA"/>
</dbReference>
<gene>
    <name evidence="1" type="ORF">A673_05103</name>
</gene>